<proteinExistence type="predicted"/>
<feature type="compositionally biased region" description="Polar residues" evidence="1">
    <location>
        <begin position="39"/>
        <end position="57"/>
    </location>
</feature>
<dbReference type="AlphaFoldDB" id="A0A6A6T450"/>
<name>A0A6A6T450_9PLEO</name>
<protein>
    <submittedName>
        <fullName evidence="2">Uncharacterized protein</fullName>
    </submittedName>
</protein>
<dbReference type="Proteomes" id="UP000799324">
    <property type="component" value="Unassembled WGS sequence"/>
</dbReference>
<evidence type="ECO:0000256" key="1">
    <source>
        <dbReference type="SAM" id="MobiDB-lite"/>
    </source>
</evidence>
<feature type="region of interest" description="Disordered" evidence="1">
    <location>
        <begin position="322"/>
        <end position="347"/>
    </location>
</feature>
<reference evidence="2" key="1">
    <citation type="journal article" date="2020" name="Stud. Mycol.">
        <title>101 Dothideomycetes genomes: a test case for predicting lifestyles and emergence of pathogens.</title>
        <authorList>
            <person name="Haridas S."/>
            <person name="Albert R."/>
            <person name="Binder M."/>
            <person name="Bloem J."/>
            <person name="Labutti K."/>
            <person name="Salamov A."/>
            <person name="Andreopoulos B."/>
            <person name="Baker S."/>
            <person name="Barry K."/>
            <person name="Bills G."/>
            <person name="Bluhm B."/>
            <person name="Cannon C."/>
            <person name="Castanera R."/>
            <person name="Culley D."/>
            <person name="Daum C."/>
            <person name="Ezra D."/>
            <person name="Gonzalez J."/>
            <person name="Henrissat B."/>
            <person name="Kuo A."/>
            <person name="Liang C."/>
            <person name="Lipzen A."/>
            <person name="Lutzoni F."/>
            <person name="Magnuson J."/>
            <person name="Mondo S."/>
            <person name="Nolan M."/>
            <person name="Ohm R."/>
            <person name="Pangilinan J."/>
            <person name="Park H.-J."/>
            <person name="Ramirez L."/>
            <person name="Alfaro M."/>
            <person name="Sun H."/>
            <person name="Tritt A."/>
            <person name="Yoshinaga Y."/>
            <person name="Zwiers L.-H."/>
            <person name="Turgeon B."/>
            <person name="Goodwin S."/>
            <person name="Spatafora J."/>
            <person name="Crous P."/>
            <person name="Grigoriev I."/>
        </authorList>
    </citation>
    <scope>NUCLEOTIDE SEQUENCE</scope>
    <source>
        <strain evidence="2">CBS 122681</strain>
    </source>
</reference>
<feature type="compositionally biased region" description="Polar residues" evidence="1">
    <location>
        <begin position="110"/>
        <end position="137"/>
    </location>
</feature>
<keyword evidence="3" id="KW-1185">Reference proteome</keyword>
<feature type="compositionally biased region" description="Polar residues" evidence="1">
    <location>
        <begin position="65"/>
        <end position="76"/>
    </location>
</feature>
<gene>
    <name evidence="2" type="ORF">K491DRAFT_467037</name>
</gene>
<organism evidence="2 3">
    <name type="scientific">Lophiostoma macrostomum CBS 122681</name>
    <dbReference type="NCBI Taxonomy" id="1314788"/>
    <lineage>
        <taxon>Eukaryota</taxon>
        <taxon>Fungi</taxon>
        <taxon>Dikarya</taxon>
        <taxon>Ascomycota</taxon>
        <taxon>Pezizomycotina</taxon>
        <taxon>Dothideomycetes</taxon>
        <taxon>Pleosporomycetidae</taxon>
        <taxon>Pleosporales</taxon>
        <taxon>Lophiostomataceae</taxon>
        <taxon>Lophiostoma</taxon>
    </lineage>
</organism>
<feature type="region of interest" description="Disordered" evidence="1">
    <location>
        <begin position="387"/>
        <end position="434"/>
    </location>
</feature>
<feature type="compositionally biased region" description="Basic residues" evidence="1">
    <location>
        <begin position="556"/>
        <end position="568"/>
    </location>
</feature>
<dbReference type="EMBL" id="MU004362">
    <property type="protein sequence ID" value="KAF2654550.1"/>
    <property type="molecule type" value="Genomic_DNA"/>
</dbReference>
<sequence length="598" mass="65835">MPPYITYSRRNMSVKPDISDMATEVGSLGSSSDDDTPDILNSFSNMRRTPSVETPITNKVAEVSTDYNSTKPTKASTRIPKLSRYSNPFSDMLRDVGSDNDAPISRKRSSSTPNLAPVKTYSTHISDMTTEVSSLSSPHDDSDALDYMKPSPRMRSMASSKEHSTPKRTLAEGYDVDFPSDHSSKRRRKEVPPTLSSPGRSRICEQDSYTLIAQEGNQSIPRTTSASPDQGVASHMHTWERVKASNSLGRKTSTTLSKNDEVVKVRSLGVHPSTSTFVDGSRKEDVKSYMQPWARLRTSASPAGKPALPNQHNLIRAIRNESSHAKEPLRVSHPTSNLIGNTPKEEDKSQMQAWGQLKYSGSLLSTKIAVDKNDLIAEVGIEPRDTQAPTLGHALPPVGSGGRPRRRHAGPISFAGEDEENENLDTPPTGELPELRPDKVRIKSHTKTSGKVNIHGSQEDFMRTYGRNVHTKQNMDARGSSRYGQPGTLHSKLKHVAIYKKSAKPPMWANASAMKKEQPSRHFCRGSGNPPSRGRALPKPQKLGPMFSQPSMLKTVSRKAKTVKKPYKPKSNEVFMQAVPRTDILGKPIVAGSRQSDL</sequence>
<feature type="region of interest" description="Disordered" evidence="1">
    <location>
        <begin position="513"/>
        <end position="568"/>
    </location>
</feature>
<accession>A0A6A6T450</accession>
<evidence type="ECO:0000313" key="3">
    <source>
        <dbReference type="Proteomes" id="UP000799324"/>
    </source>
</evidence>
<evidence type="ECO:0000313" key="2">
    <source>
        <dbReference type="EMBL" id="KAF2654550.1"/>
    </source>
</evidence>
<feature type="region of interest" description="Disordered" evidence="1">
    <location>
        <begin position="23"/>
        <end position="203"/>
    </location>
</feature>